<dbReference type="PANTHER" id="PTHR32494:SF5">
    <property type="entry name" value="ALLANTOATE AMIDOHYDROLASE"/>
    <property type="match status" value="1"/>
</dbReference>
<reference evidence="3" key="1">
    <citation type="journal article" date="2014" name="Stand. Genomic Sci.">
        <title>Genome sequence of the exopolysaccharide-producing Salipiger mucosus type strain (DSM 16094(T)), a moderately halophilic member of the Roseobacter clade.</title>
        <authorList>
            <person name="Riedel T."/>
            <person name="Spring S."/>
            <person name="Fiebig A."/>
            <person name="Petersen J."/>
            <person name="Kyrpides N.C."/>
            <person name="Goker M."/>
            <person name="Klenk H.P."/>
        </authorList>
    </citation>
    <scope>NUCLEOTIDE SEQUENCE [LARGE SCALE GENOMIC DNA]</scope>
    <source>
        <strain evidence="3">DSM 16094</strain>
    </source>
</reference>
<dbReference type="GO" id="GO:0003837">
    <property type="term" value="F:beta-ureidopropionase activity"/>
    <property type="evidence" value="ECO:0007669"/>
    <property type="project" value="UniProtKB-EC"/>
</dbReference>
<dbReference type="AlphaFoldDB" id="S9RRK1"/>
<dbReference type="PANTHER" id="PTHR32494">
    <property type="entry name" value="ALLANTOATE DEIMINASE-RELATED"/>
    <property type="match status" value="1"/>
</dbReference>
<dbReference type="HOGENOM" id="CLU_2847322_0_0_5"/>
<dbReference type="GO" id="GO:0016813">
    <property type="term" value="F:hydrolase activity, acting on carbon-nitrogen (but not peptide) bonds, in linear amidines"/>
    <property type="evidence" value="ECO:0007669"/>
    <property type="project" value="InterPro"/>
</dbReference>
<evidence type="ECO:0000313" key="2">
    <source>
        <dbReference type="EMBL" id="EPX76579.1"/>
    </source>
</evidence>
<dbReference type="eggNOG" id="COG0624">
    <property type="taxonomic scope" value="Bacteria"/>
</dbReference>
<dbReference type="SUPFAM" id="SSF53187">
    <property type="entry name" value="Zn-dependent exopeptidases"/>
    <property type="match status" value="1"/>
</dbReference>
<organism evidence="2 3">
    <name type="scientific">Salipiger mucosus DSM 16094</name>
    <dbReference type="NCBI Taxonomy" id="1123237"/>
    <lineage>
        <taxon>Bacteria</taxon>
        <taxon>Pseudomonadati</taxon>
        <taxon>Pseudomonadota</taxon>
        <taxon>Alphaproteobacteria</taxon>
        <taxon>Rhodobacterales</taxon>
        <taxon>Roseobacteraceae</taxon>
        <taxon>Salipiger</taxon>
    </lineage>
</organism>
<dbReference type="STRING" id="1123237.Salmuc_00411"/>
<name>S9RRK1_9RHOB</name>
<keyword evidence="1 2" id="KW-0378">Hydrolase</keyword>
<dbReference type="Gene3D" id="3.40.630.10">
    <property type="entry name" value="Zn peptidases"/>
    <property type="match status" value="1"/>
</dbReference>
<keyword evidence="3" id="KW-1185">Reference proteome</keyword>
<gene>
    <name evidence="2" type="ORF">Salmuc_00411</name>
</gene>
<dbReference type="InterPro" id="IPR010158">
    <property type="entry name" value="Amidase_Cbmase"/>
</dbReference>
<protein>
    <submittedName>
        <fullName evidence="2">Beta-ureidopropionase</fullName>
        <ecNumber evidence="2">3.5.1.6</ecNumber>
    </submittedName>
</protein>
<sequence>MPSGAGHDAQMFAPRCPSAMIFVPSKDGISHNIQEYTAPEDLVRGARLLAEVALDRAGVSKGPKS</sequence>
<dbReference type="EMBL" id="APVH01000046">
    <property type="protein sequence ID" value="EPX76579.1"/>
    <property type="molecule type" value="Genomic_DNA"/>
</dbReference>
<evidence type="ECO:0000313" key="3">
    <source>
        <dbReference type="Proteomes" id="UP000015347"/>
    </source>
</evidence>
<dbReference type="InterPro" id="IPR002933">
    <property type="entry name" value="Peptidase_M20"/>
</dbReference>
<dbReference type="Proteomes" id="UP000015347">
    <property type="component" value="Unassembled WGS sequence"/>
</dbReference>
<dbReference type="EC" id="3.5.1.6" evidence="2"/>
<proteinExistence type="predicted"/>
<comment type="caution">
    <text evidence="2">The sequence shown here is derived from an EMBL/GenBank/DDBJ whole genome shotgun (WGS) entry which is preliminary data.</text>
</comment>
<accession>S9RRK1</accession>
<evidence type="ECO:0000256" key="1">
    <source>
        <dbReference type="ARBA" id="ARBA00022801"/>
    </source>
</evidence>
<dbReference type="Pfam" id="PF01546">
    <property type="entry name" value="Peptidase_M20"/>
    <property type="match status" value="1"/>
</dbReference>